<dbReference type="SMART" id="SM00408">
    <property type="entry name" value="IGc2"/>
    <property type="match status" value="1"/>
</dbReference>
<keyword evidence="2" id="KW-0812">Transmembrane</keyword>
<dbReference type="InterPro" id="IPR003961">
    <property type="entry name" value="FN3_dom"/>
</dbReference>
<dbReference type="InterPro" id="IPR003598">
    <property type="entry name" value="Ig_sub2"/>
</dbReference>
<feature type="transmembrane region" description="Helical" evidence="2">
    <location>
        <begin position="203"/>
        <end position="226"/>
    </location>
</feature>
<feature type="non-terminal residue" evidence="5">
    <location>
        <position position="1"/>
    </location>
</feature>
<keyword evidence="2" id="KW-1133">Transmembrane helix</keyword>
<dbReference type="SUPFAM" id="SSF49265">
    <property type="entry name" value="Fibronectin type III"/>
    <property type="match status" value="1"/>
</dbReference>
<evidence type="ECO:0008006" key="7">
    <source>
        <dbReference type="Google" id="ProtNLM"/>
    </source>
</evidence>
<dbReference type="SMART" id="SM00409">
    <property type="entry name" value="IG"/>
    <property type="match status" value="1"/>
</dbReference>
<dbReference type="InterPro" id="IPR036179">
    <property type="entry name" value="Ig-like_dom_sf"/>
</dbReference>
<dbReference type="Pfam" id="PF13927">
    <property type="entry name" value="Ig_3"/>
    <property type="match status" value="1"/>
</dbReference>
<protein>
    <recommendedName>
        <fullName evidence="7">Fibronectin type-III domain-containing protein</fullName>
    </recommendedName>
</protein>
<dbReference type="InterPro" id="IPR007110">
    <property type="entry name" value="Ig-like_dom"/>
</dbReference>
<dbReference type="InterPro" id="IPR050964">
    <property type="entry name" value="Striated_Muscle_Regulatory"/>
</dbReference>
<reference evidence="5 6" key="1">
    <citation type="journal article" date="2018" name="Elife">
        <title>Firefly genomes illuminate parallel origins of bioluminescence in beetles.</title>
        <authorList>
            <person name="Fallon T.R."/>
            <person name="Lower S.E."/>
            <person name="Chang C.H."/>
            <person name="Bessho-Uehara M."/>
            <person name="Martin G.J."/>
            <person name="Bewick A.J."/>
            <person name="Behringer M."/>
            <person name="Debat H.J."/>
            <person name="Wong I."/>
            <person name="Day J.C."/>
            <person name="Suvorov A."/>
            <person name="Silva C.J."/>
            <person name="Stanger-Hall K.F."/>
            <person name="Hall D.W."/>
            <person name="Schmitz R.J."/>
            <person name="Nelson D.R."/>
            <person name="Lewis S.M."/>
            <person name="Shigenobu S."/>
            <person name="Bybee S.M."/>
            <person name="Larracuente A.M."/>
            <person name="Oba Y."/>
            <person name="Weng J.K."/>
        </authorList>
    </citation>
    <scope>NUCLEOTIDE SEQUENCE [LARGE SCALE GENOMIC DNA]</scope>
    <source>
        <strain evidence="5">1611_PpyrPB1</strain>
        <tissue evidence="5">Whole body</tissue>
    </source>
</reference>
<comment type="caution">
    <text evidence="5">The sequence shown here is derived from an EMBL/GenBank/DDBJ whole genome shotgun (WGS) entry which is preliminary data.</text>
</comment>
<evidence type="ECO:0000313" key="5">
    <source>
        <dbReference type="EMBL" id="KAB0792481.1"/>
    </source>
</evidence>
<dbReference type="EMBL" id="VVIM01000010">
    <property type="protein sequence ID" value="KAB0792481.1"/>
    <property type="molecule type" value="Genomic_DNA"/>
</dbReference>
<dbReference type="InterPro" id="IPR003599">
    <property type="entry name" value="Ig_sub"/>
</dbReference>
<name>A0A5N4A5A2_PHOPY</name>
<dbReference type="AlphaFoldDB" id="A0A5N4A5A2"/>
<gene>
    <name evidence="5" type="ORF">PPYR_14440</name>
</gene>
<keyword evidence="6" id="KW-1185">Reference proteome</keyword>
<dbReference type="GO" id="GO:0030154">
    <property type="term" value="P:cell differentiation"/>
    <property type="evidence" value="ECO:0007669"/>
    <property type="project" value="UniProtKB-ARBA"/>
</dbReference>
<organism evidence="5 6">
    <name type="scientific">Photinus pyralis</name>
    <name type="common">Common eastern firefly</name>
    <name type="synonym">Lampyris pyralis</name>
    <dbReference type="NCBI Taxonomy" id="7054"/>
    <lineage>
        <taxon>Eukaryota</taxon>
        <taxon>Metazoa</taxon>
        <taxon>Ecdysozoa</taxon>
        <taxon>Arthropoda</taxon>
        <taxon>Hexapoda</taxon>
        <taxon>Insecta</taxon>
        <taxon>Pterygota</taxon>
        <taxon>Neoptera</taxon>
        <taxon>Endopterygota</taxon>
        <taxon>Coleoptera</taxon>
        <taxon>Polyphaga</taxon>
        <taxon>Elateriformia</taxon>
        <taxon>Elateroidea</taxon>
        <taxon>Lampyridae</taxon>
        <taxon>Lampyrinae</taxon>
        <taxon>Photinus</taxon>
    </lineage>
</organism>
<dbReference type="PROSITE" id="PS50835">
    <property type="entry name" value="IG_LIKE"/>
    <property type="match status" value="1"/>
</dbReference>
<evidence type="ECO:0000313" key="6">
    <source>
        <dbReference type="Proteomes" id="UP000327044"/>
    </source>
</evidence>
<dbReference type="InterPro" id="IPR013783">
    <property type="entry name" value="Ig-like_fold"/>
</dbReference>
<keyword evidence="2" id="KW-0472">Membrane</keyword>
<keyword evidence="1" id="KW-0677">Repeat</keyword>
<evidence type="ECO:0000256" key="2">
    <source>
        <dbReference type="SAM" id="Phobius"/>
    </source>
</evidence>
<dbReference type="PANTHER" id="PTHR13817:SF166">
    <property type="entry name" value="NEURONAL IGCAM-RELATED"/>
    <property type="match status" value="1"/>
</dbReference>
<sequence>AEIRNISVDLGRNLSLPCSLPDAKNIMWVHEGKEARQVSRLLIQDDGSLFLMEVDRNDSGIYTCLPANSDSPDVKASVGLRVRTPPPLLSLSVHPSTILALVLWTVEDTGGYPIICFTAQYRLANSSEEWKPISPNRISPNSRQIEVYKLEPNTTYAFRVWGINQLGKGDVAEIEGRTLMNNQDLELARHFLEGADKFDTRMWLVAVGVVMGTLVVLGLGTCFLLYQECRAPSEIDDQEIIELVPNIILNPGFEGSLRTEHSHADENSNSETMIRFNNNTVIQPRNV</sequence>
<dbReference type="InterPro" id="IPR036116">
    <property type="entry name" value="FN3_sf"/>
</dbReference>
<evidence type="ECO:0000259" key="4">
    <source>
        <dbReference type="PROSITE" id="PS50853"/>
    </source>
</evidence>
<dbReference type="Proteomes" id="UP000327044">
    <property type="component" value="Unassembled WGS sequence"/>
</dbReference>
<feature type="domain" description="Fibronectin type-III" evidence="4">
    <location>
        <begin position="85"/>
        <end position="182"/>
    </location>
</feature>
<dbReference type="SUPFAM" id="SSF48726">
    <property type="entry name" value="Immunoglobulin"/>
    <property type="match status" value="1"/>
</dbReference>
<dbReference type="FunCoup" id="A0A5N4A5A2">
    <property type="interactions" value="18"/>
</dbReference>
<dbReference type="PANTHER" id="PTHR13817">
    <property type="entry name" value="TITIN"/>
    <property type="match status" value="1"/>
</dbReference>
<dbReference type="PROSITE" id="PS50853">
    <property type="entry name" value="FN3"/>
    <property type="match status" value="1"/>
</dbReference>
<evidence type="ECO:0000259" key="3">
    <source>
        <dbReference type="PROSITE" id="PS50835"/>
    </source>
</evidence>
<dbReference type="Pfam" id="PF00041">
    <property type="entry name" value="fn3"/>
    <property type="match status" value="1"/>
</dbReference>
<evidence type="ECO:0000256" key="1">
    <source>
        <dbReference type="ARBA" id="ARBA00022737"/>
    </source>
</evidence>
<dbReference type="CDD" id="cd00063">
    <property type="entry name" value="FN3"/>
    <property type="match status" value="1"/>
</dbReference>
<dbReference type="GO" id="GO:0009653">
    <property type="term" value="P:anatomical structure morphogenesis"/>
    <property type="evidence" value="ECO:0007669"/>
    <property type="project" value="UniProtKB-ARBA"/>
</dbReference>
<dbReference type="InParanoid" id="A0A5N4A5A2"/>
<accession>A0A5N4A5A2</accession>
<feature type="domain" description="Ig-like" evidence="3">
    <location>
        <begin position="1"/>
        <end position="75"/>
    </location>
</feature>
<proteinExistence type="predicted"/>
<dbReference type="Gene3D" id="2.60.40.10">
    <property type="entry name" value="Immunoglobulins"/>
    <property type="match status" value="2"/>
</dbReference>